<dbReference type="Gene3D" id="3.30.565.10">
    <property type="entry name" value="Histidine kinase-like ATPase, C-terminal domain"/>
    <property type="match status" value="1"/>
</dbReference>
<evidence type="ECO:0000256" key="5">
    <source>
        <dbReference type="ARBA" id="ARBA00022741"/>
    </source>
</evidence>
<evidence type="ECO:0000256" key="7">
    <source>
        <dbReference type="ARBA" id="ARBA00022840"/>
    </source>
</evidence>
<evidence type="ECO:0000256" key="1">
    <source>
        <dbReference type="ARBA" id="ARBA00000085"/>
    </source>
</evidence>
<keyword evidence="6" id="KW-0418">Kinase</keyword>
<keyword evidence="4" id="KW-0808">Transferase</keyword>
<accession>A0A8J4H5H6</accession>
<dbReference type="InterPro" id="IPR005467">
    <property type="entry name" value="His_kinase_dom"/>
</dbReference>
<keyword evidence="10" id="KW-1133">Transmembrane helix</keyword>
<evidence type="ECO:0000313" key="13">
    <source>
        <dbReference type="EMBL" id="GIQ69234.1"/>
    </source>
</evidence>
<dbReference type="AlphaFoldDB" id="A0A8J4H5H6"/>
<dbReference type="GO" id="GO:0000155">
    <property type="term" value="F:phosphorelay sensor kinase activity"/>
    <property type="evidence" value="ECO:0007669"/>
    <property type="project" value="InterPro"/>
</dbReference>
<evidence type="ECO:0000256" key="3">
    <source>
        <dbReference type="ARBA" id="ARBA00022553"/>
    </source>
</evidence>
<keyword evidence="7" id="KW-0067">ATP-binding</keyword>
<feature type="transmembrane region" description="Helical" evidence="10">
    <location>
        <begin position="237"/>
        <end position="263"/>
    </location>
</feature>
<evidence type="ECO:0000313" key="14">
    <source>
        <dbReference type="Proteomes" id="UP000677918"/>
    </source>
</evidence>
<protein>
    <recommendedName>
        <fullName evidence="2">histidine kinase</fullName>
        <ecNumber evidence="2">2.7.13.3</ecNumber>
    </recommendedName>
</protein>
<dbReference type="CDD" id="cd00082">
    <property type="entry name" value="HisKA"/>
    <property type="match status" value="1"/>
</dbReference>
<dbReference type="SMART" id="SM00387">
    <property type="entry name" value="HATPase_c"/>
    <property type="match status" value="1"/>
</dbReference>
<dbReference type="Pfam" id="PF00512">
    <property type="entry name" value="HisKA"/>
    <property type="match status" value="1"/>
</dbReference>
<dbReference type="Gene3D" id="1.10.287.130">
    <property type="match status" value="1"/>
</dbReference>
<dbReference type="InterPro" id="IPR003661">
    <property type="entry name" value="HisK_dim/P_dom"/>
</dbReference>
<proteinExistence type="predicted"/>
<evidence type="ECO:0000256" key="9">
    <source>
        <dbReference type="SAM" id="MobiDB-lite"/>
    </source>
</evidence>
<sequence>MRRLSRNFISKWIIVVVLCCVSMPDTEVWAAHDSSVSRLADWEVRYGDSPFTPEGIPLWTQDHGSWNALPETAIPQFAHADYQGRYVWLKTKLPEEQLRDPALSVQVHEHFELYLGSERIYTFGEPEKGDASRFHGTPVRIVSLPQSAAGETLYLRIYASRSYTGLMKAMEWGDHSSFLLRELRKDGKKWIFGWMFIFVGAVGLYLHFRSKNRPFFRSFGIFTLAIGTYSICRTDSLIFFVNHPIIMLYMELLALFIAVIALLQWIEDMFGSGRFKIIRRLWQALLIADIGLLALAALQWIDTPLVLFVEQVLILSFMSIGWLHLFLAWRKRRKHAGIVMLGILIFCVTALLDMLDNMVLQHIQFPSFTYIGATVFVFLLLHALLKQFIDMSERVKEQEKLTLIGKLAAGVAHEVRNPITVISGNLQLMQRRPDFRPPIDVMLGEVQRVDQIMQEFLLMARPHKEETCQIIRLQEILADSLRLFEASWQEKGIQIEFVGDERTPSVRCDANQLRQVLLNLLKNAAEAMPEGGKVVVRLFQADNGHAGIDIADEGVGIAPDDWDKPGTPFYTTKEGGDRARLDGIAQNRSRSRGNPGAEERQEARGDSGGALADRTGRKRPPFLIGKRALSGWQPGQLAGCCCFLVLGGILFVFVDGLDVAAASFGLFRFHLAFSLEQPALGDTQCACANVAIELARFRNAQQAICDDAPMNGAGIEHVARANLAVRCPLRPNCHIPCACDVAVDLPVQTQAGLARNLPLNFAAFSNNGVSLIRVGIVLLSEYHMHFLLLFMGRFPLRDQEPKAYVRQLP</sequence>
<comment type="caution">
    <text evidence="13">The sequence shown here is derived from an EMBL/GenBank/DDBJ whole genome shotgun (WGS) entry which is preliminary data.</text>
</comment>
<feature type="transmembrane region" description="Helical" evidence="10">
    <location>
        <begin position="636"/>
        <end position="654"/>
    </location>
</feature>
<reference evidence="13" key="1">
    <citation type="submission" date="2021-04" db="EMBL/GenBank/DDBJ databases">
        <title>Draft genome sequence of Xylanibacillus composti strain K13.</title>
        <authorList>
            <person name="Uke A."/>
            <person name="Chhe C."/>
            <person name="Baramee S."/>
            <person name="Kosugi A."/>
        </authorList>
    </citation>
    <scope>NUCLEOTIDE SEQUENCE</scope>
    <source>
        <strain evidence="13">K13</strain>
    </source>
</reference>
<keyword evidence="11" id="KW-0732">Signal</keyword>
<keyword evidence="10" id="KW-0812">Transmembrane</keyword>
<keyword evidence="5" id="KW-0547">Nucleotide-binding</keyword>
<dbReference type="InterPro" id="IPR036890">
    <property type="entry name" value="HATPase_C_sf"/>
</dbReference>
<keyword evidence="3" id="KW-0597">Phosphoprotein</keyword>
<dbReference type="InterPro" id="IPR003594">
    <property type="entry name" value="HATPase_dom"/>
</dbReference>
<dbReference type="InterPro" id="IPR036097">
    <property type="entry name" value="HisK_dim/P_sf"/>
</dbReference>
<feature type="region of interest" description="Disordered" evidence="9">
    <location>
        <begin position="560"/>
        <end position="618"/>
    </location>
</feature>
<evidence type="ECO:0000259" key="12">
    <source>
        <dbReference type="PROSITE" id="PS50109"/>
    </source>
</evidence>
<feature type="transmembrane region" description="Helical" evidence="10">
    <location>
        <begin position="336"/>
        <end position="355"/>
    </location>
</feature>
<comment type="catalytic activity">
    <reaction evidence="1">
        <text>ATP + protein L-histidine = ADP + protein N-phospho-L-histidine.</text>
        <dbReference type="EC" id="2.7.13.3"/>
    </reaction>
</comment>
<evidence type="ECO:0000256" key="10">
    <source>
        <dbReference type="SAM" id="Phobius"/>
    </source>
</evidence>
<evidence type="ECO:0000256" key="11">
    <source>
        <dbReference type="SAM" id="SignalP"/>
    </source>
</evidence>
<dbReference type="Proteomes" id="UP000677918">
    <property type="component" value="Unassembled WGS sequence"/>
</dbReference>
<keyword evidence="10" id="KW-0472">Membrane</keyword>
<feature type="chain" id="PRO_5035187221" description="histidine kinase" evidence="11">
    <location>
        <begin position="31"/>
        <end position="809"/>
    </location>
</feature>
<dbReference type="Pfam" id="PF07695">
    <property type="entry name" value="7TMR-DISM_7TM"/>
    <property type="match status" value="1"/>
</dbReference>
<feature type="transmembrane region" description="Helical" evidence="10">
    <location>
        <begin position="215"/>
        <end position="231"/>
    </location>
</feature>
<evidence type="ECO:0000256" key="8">
    <source>
        <dbReference type="ARBA" id="ARBA00023012"/>
    </source>
</evidence>
<feature type="transmembrane region" description="Helical" evidence="10">
    <location>
        <begin position="307"/>
        <end position="329"/>
    </location>
</feature>
<feature type="transmembrane region" description="Helical" evidence="10">
    <location>
        <begin position="367"/>
        <end position="385"/>
    </location>
</feature>
<dbReference type="Pfam" id="PF02518">
    <property type="entry name" value="HATPase_c"/>
    <property type="match status" value="1"/>
</dbReference>
<evidence type="ECO:0000256" key="2">
    <source>
        <dbReference type="ARBA" id="ARBA00012438"/>
    </source>
</evidence>
<feature type="transmembrane region" description="Helical" evidence="10">
    <location>
        <begin position="284"/>
        <end position="301"/>
    </location>
</feature>
<dbReference type="EC" id="2.7.13.3" evidence="2"/>
<keyword evidence="14" id="KW-1185">Reference proteome</keyword>
<dbReference type="SMART" id="SM00388">
    <property type="entry name" value="HisKA"/>
    <property type="match status" value="1"/>
</dbReference>
<evidence type="ECO:0000256" key="4">
    <source>
        <dbReference type="ARBA" id="ARBA00022679"/>
    </source>
</evidence>
<dbReference type="InterPro" id="IPR011623">
    <property type="entry name" value="7TMR_DISM_rcpt_extracell_dom1"/>
</dbReference>
<dbReference type="SUPFAM" id="SSF47384">
    <property type="entry name" value="Homodimeric domain of signal transducing histidine kinase"/>
    <property type="match status" value="1"/>
</dbReference>
<dbReference type="PROSITE" id="PS50109">
    <property type="entry name" value="HIS_KIN"/>
    <property type="match status" value="1"/>
</dbReference>
<feature type="domain" description="Histidine kinase" evidence="12">
    <location>
        <begin position="410"/>
        <end position="575"/>
    </location>
</feature>
<dbReference type="PANTHER" id="PTHR43065:SF10">
    <property type="entry name" value="PEROXIDE STRESS-ACTIVATED HISTIDINE KINASE MAK3"/>
    <property type="match status" value="1"/>
</dbReference>
<dbReference type="EMBL" id="BOVK01000025">
    <property type="protein sequence ID" value="GIQ69234.1"/>
    <property type="molecule type" value="Genomic_DNA"/>
</dbReference>
<dbReference type="PANTHER" id="PTHR43065">
    <property type="entry name" value="SENSOR HISTIDINE KINASE"/>
    <property type="match status" value="1"/>
</dbReference>
<keyword evidence="8" id="KW-0902">Two-component regulatory system</keyword>
<dbReference type="SUPFAM" id="SSF55874">
    <property type="entry name" value="ATPase domain of HSP90 chaperone/DNA topoisomerase II/histidine kinase"/>
    <property type="match status" value="1"/>
</dbReference>
<feature type="signal peptide" evidence="11">
    <location>
        <begin position="1"/>
        <end position="30"/>
    </location>
</feature>
<evidence type="ECO:0000256" key="6">
    <source>
        <dbReference type="ARBA" id="ARBA00022777"/>
    </source>
</evidence>
<dbReference type="GO" id="GO:0005524">
    <property type="term" value="F:ATP binding"/>
    <property type="evidence" value="ECO:0007669"/>
    <property type="project" value="UniProtKB-KW"/>
</dbReference>
<name>A0A8J4H5H6_9BACL</name>
<gene>
    <name evidence="13" type="ORF">XYCOK13_20580</name>
</gene>
<feature type="transmembrane region" description="Helical" evidence="10">
    <location>
        <begin position="190"/>
        <end position="208"/>
    </location>
</feature>
<organism evidence="13 14">
    <name type="scientific">Xylanibacillus composti</name>
    <dbReference type="NCBI Taxonomy" id="1572762"/>
    <lineage>
        <taxon>Bacteria</taxon>
        <taxon>Bacillati</taxon>
        <taxon>Bacillota</taxon>
        <taxon>Bacilli</taxon>
        <taxon>Bacillales</taxon>
        <taxon>Paenibacillaceae</taxon>
        <taxon>Xylanibacillus</taxon>
    </lineage>
</organism>